<evidence type="ECO:0000313" key="2">
    <source>
        <dbReference type="Proteomes" id="UP000307510"/>
    </source>
</evidence>
<dbReference type="SUPFAM" id="SSF52540">
    <property type="entry name" value="P-loop containing nucleoside triphosphate hydrolases"/>
    <property type="match status" value="1"/>
</dbReference>
<dbReference type="InterPro" id="IPR040632">
    <property type="entry name" value="Sulfotransfer_4"/>
</dbReference>
<dbReference type="Proteomes" id="UP000307510">
    <property type="component" value="Unassembled WGS sequence"/>
</dbReference>
<dbReference type="PANTHER" id="PTHR36978">
    <property type="entry name" value="P-LOOP CONTAINING NUCLEOTIDE TRIPHOSPHATE HYDROLASE"/>
    <property type="match status" value="1"/>
</dbReference>
<comment type="caution">
    <text evidence="1">The sequence shown here is derived from an EMBL/GenBank/DDBJ whole genome shotgun (WGS) entry which is preliminary data.</text>
</comment>
<reference evidence="2" key="2">
    <citation type="submission" date="2019-06" db="EMBL/GenBank/DDBJ databases">
        <title>AzeR, a transcriptional regulator that responds to azelaic acid in Pseudomonas nitroreducens.</title>
        <authorList>
            <person name="Bez C."/>
            <person name="Javvadi S.G."/>
            <person name="Bertani I."/>
            <person name="Devescovi G."/>
            <person name="Studholme D.J."/>
            <person name="Geller A."/>
            <person name="Levy A."/>
            <person name="Venturi V."/>
        </authorList>
    </citation>
    <scope>NUCLEOTIDE SEQUENCE [LARGE SCALE GENOMIC DNA]</scope>
    <source>
        <strain evidence="2">DSM 9128</strain>
    </source>
</reference>
<sequence length="220" mass="25336">MNSVMAGVKIFGIGLNKTGTTTLAKCLAELGFQDHVSVRRDLLGKYREGRLNEIFSVVDAHQTFEDWPWPLMYKELFFRYGENGRYVLTKRRTPQVWLDSLKRHSLRTPIGKHCRLLAYGYNYPHGVEGYHLGFYEEHNRDVRNFFKYHRAEHLLLEISFDSGDGWSELCGFLGMPSPSELLPHENKGSVAIPAELEYENSLRINEQLSLLNKAEEALGV</sequence>
<dbReference type="AlphaFoldDB" id="A0A5R9A1S9"/>
<evidence type="ECO:0000313" key="1">
    <source>
        <dbReference type="EMBL" id="TLP72651.1"/>
    </source>
</evidence>
<protein>
    <recommendedName>
        <fullName evidence="3">Sulfotransferase family protein</fullName>
    </recommendedName>
</protein>
<accession>A0A5R9A1S9</accession>
<dbReference type="Gene3D" id="3.40.50.300">
    <property type="entry name" value="P-loop containing nucleotide triphosphate hydrolases"/>
    <property type="match status" value="1"/>
</dbReference>
<dbReference type="EMBL" id="VASG01000005">
    <property type="protein sequence ID" value="TLP72651.1"/>
    <property type="molecule type" value="Genomic_DNA"/>
</dbReference>
<reference evidence="1 2" key="1">
    <citation type="submission" date="2019-05" db="EMBL/GenBank/DDBJ databases">
        <authorList>
            <person name="Moore K."/>
            <person name="O'Neill P."/>
            <person name="Farbos A."/>
            <person name="Studholme D.J."/>
        </authorList>
    </citation>
    <scope>NUCLEOTIDE SEQUENCE [LARGE SCALE GENOMIC DNA]</scope>
    <source>
        <strain evidence="1 2">DSM 9128</strain>
    </source>
</reference>
<dbReference type="InterPro" id="IPR027417">
    <property type="entry name" value="P-loop_NTPase"/>
</dbReference>
<organism evidence="1 2">
    <name type="scientific">Pseudomonas nitroreducens</name>
    <dbReference type="NCBI Taxonomy" id="46680"/>
    <lineage>
        <taxon>Bacteria</taxon>
        <taxon>Pseudomonadati</taxon>
        <taxon>Pseudomonadota</taxon>
        <taxon>Gammaproteobacteria</taxon>
        <taxon>Pseudomonadales</taxon>
        <taxon>Pseudomonadaceae</taxon>
        <taxon>Pseudomonas</taxon>
    </lineage>
</organism>
<name>A0A5R9A1S9_PSENT</name>
<gene>
    <name evidence="1" type="ORF">FEA48_20540</name>
</gene>
<proteinExistence type="predicted"/>
<evidence type="ECO:0008006" key="3">
    <source>
        <dbReference type="Google" id="ProtNLM"/>
    </source>
</evidence>
<dbReference type="RefSeq" id="WP_138215419.1">
    <property type="nucleotide sequence ID" value="NZ_VASG01000005.1"/>
</dbReference>
<dbReference type="Pfam" id="PF17784">
    <property type="entry name" value="Sulfotransfer_4"/>
    <property type="match status" value="1"/>
</dbReference>
<dbReference type="PANTHER" id="PTHR36978:SF4">
    <property type="entry name" value="P-LOOP CONTAINING NUCLEOSIDE TRIPHOSPHATE HYDROLASE PROTEIN"/>
    <property type="match status" value="1"/>
</dbReference>